<feature type="compositionally biased region" description="Low complexity" evidence="1">
    <location>
        <begin position="21"/>
        <end position="54"/>
    </location>
</feature>
<feature type="non-terminal residue" evidence="2">
    <location>
        <position position="827"/>
    </location>
</feature>
<comment type="caution">
    <text evidence="2">The sequence shown here is derived from an EMBL/GenBank/DDBJ whole genome shotgun (WGS) entry which is preliminary data.</text>
</comment>
<dbReference type="Gene3D" id="2.60.120.200">
    <property type="match status" value="1"/>
</dbReference>
<dbReference type="SUPFAM" id="SSF49899">
    <property type="entry name" value="Concanavalin A-like lectins/glucanases"/>
    <property type="match status" value="1"/>
</dbReference>
<dbReference type="AlphaFoldDB" id="A0A0M0J9X5"/>
<feature type="compositionally biased region" description="Acidic residues" evidence="1">
    <location>
        <begin position="103"/>
        <end position="121"/>
    </location>
</feature>
<reference evidence="3" key="1">
    <citation type="journal article" date="2015" name="PLoS Genet.">
        <title>Genome Sequence and Transcriptome Analyses of Chrysochromulina tobin: Metabolic Tools for Enhanced Algal Fitness in the Prominent Order Prymnesiales (Haptophyceae).</title>
        <authorList>
            <person name="Hovde B.T."/>
            <person name="Deodato C.R."/>
            <person name="Hunsperger H.M."/>
            <person name="Ryken S.A."/>
            <person name="Yost W."/>
            <person name="Jha R.K."/>
            <person name="Patterson J."/>
            <person name="Monnat R.J. Jr."/>
            <person name="Barlow S.B."/>
            <person name="Starkenburg S.R."/>
            <person name="Cattolico R.A."/>
        </authorList>
    </citation>
    <scope>NUCLEOTIDE SEQUENCE</scope>
    <source>
        <strain evidence="3">CCMP291</strain>
    </source>
</reference>
<dbReference type="Proteomes" id="UP000037460">
    <property type="component" value="Unassembled WGS sequence"/>
</dbReference>
<evidence type="ECO:0000256" key="1">
    <source>
        <dbReference type="SAM" id="MobiDB-lite"/>
    </source>
</evidence>
<protein>
    <submittedName>
        <fullName evidence="2">Uncharacterized protein</fullName>
    </submittedName>
</protein>
<gene>
    <name evidence="2" type="ORF">Ctob_000596</name>
</gene>
<dbReference type="EMBL" id="JWZX01003205">
    <property type="protein sequence ID" value="KOO23295.1"/>
    <property type="molecule type" value="Genomic_DNA"/>
</dbReference>
<evidence type="ECO:0000313" key="3">
    <source>
        <dbReference type="Proteomes" id="UP000037460"/>
    </source>
</evidence>
<dbReference type="Pfam" id="PF13385">
    <property type="entry name" value="Laminin_G_3"/>
    <property type="match status" value="1"/>
</dbReference>
<organism evidence="2 3">
    <name type="scientific">Chrysochromulina tobinii</name>
    <dbReference type="NCBI Taxonomy" id="1460289"/>
    <lineage>
        <taxon>Eukaryota</taxon>
        <taxon>Haptista</taxon>
        <taxon>Haptophyta</taxon>
        <taxon>Prymnesiophyceae</taxon>
        <taxon>Prymnesiales</taxon>
        <taxon>Chrysochromulinaceae</taxon>
        <taxon>Chrysochromulina</taxon>
    </lineage>
</organism>
<proteinExistence type="predicted"/>
<accession>A0A0M0J9X5</accession>
<keyword evidence="3" id="KW-1185">Reference proteome</keyword>
<dbReference type="OrthoDB" id="39714at2759"/>
<evidence type="ECO:0000313" key="2">
    <source>
        <dbReference type="EMBL" id="KOO23295.1"/>
    </source>
</evidence>
<feature type="region of interest" description="Disordered" evidence="1">
    <location>
        <begin position="21"/>
        <end position="139"/>
    </location>
</feature>
<sequence length="827" mass="87153">MSPAASSPAAMSPAAINPAAINPAASSPAASSPAAMSPAAINPAASSPATAAAPSPEPLMKSPDCWDDGWEHGWEEPQDEPLSSHAHEGPNAAAASLPPPTFDEADYETSSEGEDVDEQESISESISEAPASSAEVSAEVDRERYMLPERVAKISASPSPHMSPEPNLVATVMAKTHLFFKVVSSNLEQALERFAAFFTAPTFATRASSDKVDRERNMSPERVANISASPSPDASTVVGTKLTCIPNDGPDSLPPAPPGGFPVPVISAPFTFAGDSSNSGDEFYRFQMHFPGSLLALDGRSDAKCPESECCVAMAIAWATGKRLASNFVERTGGIYETNNSMSAQSRFRDDLNVCNWRLGDLICCEVCFYDDDAEYNLTDCALGTDCTDSGPRTYASTSVGTELACNLNDGPKSLDCIWAADSPLDRERFLAAAPMAGGLMAYIIECGPLRGNHGSCSNSASCPYLSTAVGGTGLYRNPDGKSTIDPRAIFHHATCTGAERNSTTADGLCKGARMVFEIALEELFIKGKIGDADGKNSFPYDQTNANEDTACEPAENSADSDGVPWNRVECFDLAFVLLGLTSFVWAICALSRRRSGPNERFANQTQFNQRFALALLVLLVPRTAVTTSTGLLSALANTGVGRIVFVPAGSPPGEDICLETCFCADGDDGGSSSEFPVCAYGADCANCSRASLADAYGPAQIYWNGVSVATSASMHFPLPSRASLADAYGPAQIYWNGVSVATSASMHFPLPSRASLTDTSGPAQIYWNGASVATTSSMRFPLPMSRSNLYVGKSHSAGDPMFTGQMKDLLVWDVALSPAQLDGVRL</sequence>
<feature type="compositionally biased region" description="Low complexity" evidence="1">
    <location>
        <begin position="122"/>
        <end position="137"/>
    </location>
</feature>
<name>A0A0M0J9X5_9EUKA</name>
<dbReference type="InterPro" id="IPR013320">
    <property type="entry name" value="ConA-like_dom_sf"/>
</dbReference>